<dbReference type="Proteomes" id="UP000314294">
    <property type="component" value="Unassembled WGS sequence"/>
</dbReference>
<sequence>MKKVPRAKLQATRHTTTRAEESEVCVSRSHDTPVADDENAEVELEDRGEEGKGHGPRPNGEEVPQHLGDHGLVGHGQLVVAGVSENLLMQSVGPSGHRKHVPLTLQWEDDVSVDHDAQLEDELRSRLQEGFQEAQHGDVSALKHQPPVDVARCPVAVPTALGSKSSLCWVIWRHVQSAAPMLLLS</sequence>
<name>A0A4Z2FYR1_9TELE</name>
<feature type="compositionally biased region" description="Acidic residues" evidence="1">
    <location>
        <begin position="34"/>
        <end position="48"/>
    </location>
</feature>
<feature type="region of interest" description="Disordered" evidence="1">
    <location>
        <begin position="1"/>
        <end position="72"/>
    </location>
</feature>
<keyword evidence="3" id="KW-1185">Reference proteome</keyword>
<evidence type="ECO:0000313" key="3">
    <source>
        <dbReference type="Proteomes" id="UP000314294"/>
    </source>
</evidence>
<protein>
    <submittedName>
        <fullName evidence="2">Uncharacterized protein</fullName>
    </submittedName>
</protein>
<proteinExistence type="predicted"/>
<gene>
    <name evidence="2" type="ORF">EYF80_043455</name>
</gene>
<organism evidence="2 3">
    <name type="scientific">Liparis tanakae</name>
    <name type="common">Tanaka's snailfish</name>
    <dbReference type="NCBI Taxonomy" id="230148"/>
    <lineage>
        <taxon>Eukaryota</taxon>
        <taxon>Metazoa</taxon>
        <taxon>Chordata</taxon>
        <taxon>Craniata</taxon>
        <taxon>Vertebrata</taxon>
        <taxon>Euteleostomi</taxon>
        <taxon>Actinopterygii</taxon>
        <taxon>Neopterygii</taxon>
        <taxon>Teleostei</taxon>
        <taxon>Neoteleostei</taxon>
        <taxon>Acanthomorphata</taxon>
        <taxon>Eupercaria</taxon>
        <taxon>Perciformes</taxon>
        <taxon>Cottioidei</taxon>
        <taxon>Cottales</taxon>
        <taxon>Liparidae</taxon>
        <taxon>Liparis</taxon>
    </lineage>
</organism>
<reference evidence="2 3" key="1">
    <citation type="submission" date="2019-03" db="EMBL/GenBank/DDBJ databases">
        <title>First draft genome of Liparis tanakae, snailfish: a comprehensive survey of snailfish specific genes.</title>
        <authorList>
            <person name="Kim W."/>
            <person name="Song I."/>
            <person name="Jeong J.-H."/>
            <person name="Kim D."/>
            <person name="Kim S."/>
            <person name="Ryu S."/>
            <person name="Song J.Y."/>
            <person name="Lee S.K."/>
        </authorList>
    </citation>
    <scope>NUCLEOTIDE SEQUENCE [LARGE SCALE GENOMIC DNA]</scope>
    <source>
        <tissue evidence="2">Muscle</tissue>
    </source>
</reference>
<evidence type="ECO:0000313" key="2">
    <source>
        <dbReference type="EMBL" id="TNN46337.1"/>
    </source>
</evidence>
<feature type="compositionally biased region" description="Basic and acidic residues" evidence="1">
    <location>
        <begin position="49"/>
        <end position="69"/>
    </location>
</feature>
<dbReference type="AlphaFoldDB" id="A0A4Z2FYR1"/>
<dbReference type="EMBL" id="SRLO01000794">
    <property type="protein sequence ID" value="TNN46337.1"/>
    <property type="molecule type" value="Genomic_DNA"/>
</dbReference>
<comment type="caution">
    <text evidence="2">The sequence shown here is derived from an EMBL/GenBank/DDBJ whole genome shotgun (WGS) entry which is preliminary data.</text>
</comment>
<evidence type="ECO:0000256" key="1">
    <source>
        <dbReference type="SAM" id="MobiDB-lite"/>
    </source>
</evidence>
<accession>A0A4Z2FYR1</accession>